<proteinExistence type="predicted"/>
<evidence type="ECO:0000313" key="2">
    <source>
        <dbReference type="EMBL" id="KAJ1093989.1"/>
    </source>
</evidence>
<feature type="compositionally biased region" description="Basic and acidic residues" evidence="1">
    <location>
        <begin position="34"/>
        <end position="66"/>
    </location>
</feature>
<protein>
    <submittedName>
        <fullName evidence="2">Uncharacterized protein</fullName>
    </submittedName>
</protein>
<reference evidence="2" key="1">
    <citation type="journal article" date="2022" name="bioRxiv">
        <title>Sequencing and chromosome-scale assembly of the giantPleurodeles waltlgenome.</title>
        <authorList>
            <person name="Brown T."/>
            <person name="Elewa A."/>
            <person name="Iarovenko S."/>
            <person name="Subramanian E."/>
            <person name="Araus A.J."/>
            <person name="Petzold A."/>
            <person name="Susuki M."/>
            <person name="Suzuki K.-i.T."/>
            <person name="Hayashi T."/>
            <person name="Toyoda A."/>
            <person name="Oliveira C."/>
            <person name="Osipova E."/>
            <person name="Leigh N.D."/>
            <person name="Simon A."/>
            <person name="Yun M.H."/>
        </authorList>
    </citation>
    <scope>NUCLEOTIDE SEQUENCE</scope>
    <source>
        <strain evidence="2">20211129_DDA</strain>
        <tissue evidence="2">Liver</tissue>
    </source>
</reference>
<evidence type="ECO:0000313" key="3">
    <source>
        <dbReference type="Proteomes" id="UP001066276"/>
    </source>
</evidence>
<accession>A0AAV7LTM2</accession>
<feature type="region of interest" description="Disordered" evidence="1">
    <location>
        <begin position="1"/>
        <end position="66"/>
    </location>
</feature>
<sequence>MLGGELRHPTTMSASHAVRGEDRDPILGLRPRCIRRETPRLPLRSGRETPRPLLRSGREAPQRPAA</sequence>
<dbReference type="AlphaFoldDB" id="A0AAV7LTM2"/>
<dbReference type="EMBL" id="JANPWB010000015">
    <property type="protein sequence ID" value="KAJ1093989.1"/>
    <property type="molecule type" value="Genomic_DNA"/>
</dbReference>
<keyword evidence="3" id="KW-1185">Reference proteome</keyword>
<evidence type="ECO:0000256" key="1">
    <source>
        <dbReference type="SAM" id="MobiDB-lite"/>
    </source>
</evidence>
<organism evidence="2 3">
    <name type="scientific">Pleurodeles waltl</name>
    <name type="common">Iberian ribbed newt</name>
    <dbReference type="NCBI Taxonomy" id="8319"/>
    <lineage>
        <taxon>Eukaryota</taxon>
        <taxon>Metazoa</taxon>
        <taxon>Chordata</taxon>
        <taxon>Craniata</taxon>
        <taxon>Vertebrata</taxon>
        <taxon>Euteleostomi</taxon>
        <taxon>Amphibia</taxon>
        <taxon>Batrachia</taxon>
        <taxon>Caudata</taxon>
        <taxon>Salamandroidea</taxon>
        <taxon>Salamandridae</taxon>
        <taxon>Pleurodelinae</taxon>
        <taxon>Pleurodeles</taxon>
    </lineage>
</organism>
<gene>
    <name evidence="2" type="ORF">NDU88_007075</name>
</gene>
<dbReference type="Proteomes" id="UP001066276">
    <property type="component" value="Chromosome 11"/>
</dbReference>
<name>A0AAV7LTM2_PLEWA</name>
<comment type="caution">
    <text evidence="2">The sequence shown here is derived from an EMBL/GenBank/DDBJ whole genome shotgun (WGS) entry which is preliminary data.</text>
</comment>